<dbReference type="InParanoid" id="A0A1E1LJJ2"/>
<dbReference type="EMBL" id="FJUW01000057">
    <property type="protein sequence ID" value="CZT10682.1"/>
    <property type="molecule type" value="Genomic_DNA"/>
</dbReference>
<organism evidence="1 2">
    <name type="scientific">Rhynchosporium graminicola</name>
    <dbReference type="NCBI Taxonomy" id="2792576"/>
    <lineage>
        <taxon>Eukaryota</taxon>
        <taxon>Fungi</taxon>
        <taxon>Dikarya</taxon>
        <taxon>Ascomycota</taxon>
        <taxon>Pezizomycotina</taxon>
        <taxon>Leotiomycetes</taxon>
        <taxon>Helotiales</taxon>
        <taxon>Ploettnerulaceae</taxon>
        <taxon>Rhynchosporium</taxon>
    </lineage>
</organism>
<comment type="caution">
    <text evidence="1">The sequence shown here is derived from an EMBL/GenBank/DDBJ whole genome shotgun (WGS) entry which is preliminary data.</text>
</comment>
<protein>
    <submittedName>
        <fullName evidence="1">Uncharacterized protein</fullName>
    </submittedName>
</protein>
<evidence type="ECO:0000313" key="1">
    <source>
        <dbReference type="EMBL" id="CZT10682.1"/>
    </source>
</evidence>
<accession>A0A1E1LJJ2</accession>
<sequence length="103" mass="11919">MGRGRDSKEQVEIGKRYVLNRFGDDTYYVATAERYSGWLDLKEGNIAQARKRNERAYQILTGLYKMHRTISATTYMLGSLELIDGTLRTRCSRDSEREIYLAG</sequence>
<evidence type="ECO:0000313" key="2">
    <source>
        <dbReference type="Proteomes" id="UP000178129"/>
    </source>
</evidence>
<dbReference type="Proteomes" id="UP000178129">
    <property type="component" value="Unassembled WGS sequence"/>
</dbReference>
<keyword evidence="2" id="KW-1185">Reference proteome</keyword>
<gene>
    <name evidence="1" type="ORF">RCO7_11634</name>
</gene>
<reference evidence="2" key="1">
    <citation type="submission" date="2016-03" db="EMBL/GenBank/DDBJ databases">
        <authorList>
            <person name="Ploux O."/>
        </authorList>
    </citation>
    <scope>NUCLEOTIDE SEQUENCE [LARGE SCALE GENOMIC DNA]</scope>
    <source>
        <strain evidence="2">UK7</strain>
    </source>
</reference>
<dbReference type="AlphaFoldDB" id="A0A1E1LJJ2"/>
<name>A0A1E1LJJ2_9HELO</name>
<proteinExistence type="predicted"/>